<feature type="domain" description="Alpha/beta hydrolase fold-3" evidence="2">
    <location>
        <begin position="91"/>
        <end position="291"/>
    </location>
</feature>
<dbReference type="InterPro" id="IPR013094">
    <property type="entry name" value="AB_hydrolase_3"/>
</dbReference>
<keyword evidence="1" id="KW-0378">Hydrolase</keyword>
<gene>
    <name evidence="3" type="ORF">RU97_GL002206</name>
</gene>
<dbReference type="InterPro" id="IPR029058">
    <property type="entry name" value="AB_hydrolase_fold"/>
</dbReference>
<dbReference type="PANTHER" id="PTHR48081">
    <property type="entry name" value="AB HYDROLASE SUPERFAMILY PROTEIN C4A8.06C"/>
    <property type="match status" value="1"/>
</dbReference>
<sequence length="312" mass="35672">MKKRYWLAGLALGGYLWSRLPQHPSPKSRLVEQAVRHLPIFPKRSYAESFENSLRAYELPKSARNYPYKLYRDFRDTFELIPYNDWSEYTIFYLHGGAYWAPPASFHFKWLNQVAEQLQARIILPVYPKAPAYHAQDAHRMVMERYQALLAETPAEKIILMGDSAGAGLGLALLQQLRQAKLPLPQQAIFISPWLDITMTDSLILQLQPNDPMLEADRLREQGAIYAEPLAPTDPLVSPLYGPLADLPPVTIFTGTHDILHGDALRYQEIAQRQQLPVKVLTYQDMMHVFPLLPTPEGADATEKIIQLIRQS</sequence>
<dbReference type="EMBL" id="JXKH01000005">
    <property type="protein sequence ID" value="OJG18133.1"/>
    <property type="molecule type" value="Genomic_DNA"/>
</dbReference>
<name>A0A1L8REH6_9ENTE</name>
<dbReference type="InterPro" id="IPR050300">
    <property type="entry name" value="GDXG_lipolytic_enzyme"/>
</dbReference>
<dbReference type="STRING" id="214095.RU97_GL002206"/>
<dbReference type="SUPFAM" id="SSF53474">
    <property type="entry name" value="alpha/beta-Hydrolases"/>
    <property type="match status" value="1"/>
</dbReference>
<dbReference type="Proteomes" id="UP000181884">
    <property type="component" value="Unassembled WGS sequence"/>
</dbReference>
<dbReference type="GO" id="GO:0016787">
    <property type="term" value="F:hydrolase activity"/>
    <property type="evidence" value="ECO:0007669"/>
    <property type="project" value="UniProtKB-KW"/>
</dbReference>
<comment type="caution">
    <text evidence="3">The sequence shown here is derived from an EMBL/GenBank/DDBJ whole genome shotgun (WGS) entry which is preliminary data.</text>
</comment>
<evidence type="ECO:0000313" key="4">
    <source>
        <dbReference type="Proteomes" id="UP000181884"/>
    </source>
</evidence>
<keyword evidence="4" id="KW-1185">Reference proteome</keyword>
<organism evidence="3 4">
    <name type="scientific">Enterococcus canis</name>
    <dbReference type="NCBI Taxonomy" id="214095"/>
    <lineage>
        <taxon>Bacteria</taxon>
        <taxon>Bacillati</taxon>
        <taxon>Bacillota</taxon>
        <taxon>Bacilli</taxon>
        <taxon>Lactobacillales</taxon>
        <taxon>Enterococcaceae</taxon>
        <taxon>Enterococcus</taxon>
    </lineage>
</organism>
<protein>
    <submittedName>
        <fullName evidence="3">Esterase</fullName>
    </submittedName>
</protein>
<dbReference type="Gene3D" id="3.40.50.1820">
    <property type="entry name" value="alpha/beta hydrolase"/>
    <property type="match status" value="1"/>
</dbReference>
<proteinExistence type="predicted"/>
<evidence type="ECO:0000256" key="1">
    <source>
        <dbReference type="ARBA" id="ARBA00022801"/>
    </source>
</evidence>
<dbReference type="RefSeq" id="WP_067393612.1">
    <property type="nucleotide sequence ID" value="NZ_JXKH01000005.1"/>
</dbReference>
<dbReference type="Pfam" id="PF07859">
    <property type="entry name" value="Abhydrolase_3"/>
    <property type="match status" value="1"/>
</dbReference>
<dbReference type="AlphaFoldDB" id="A0A1L8REH6"/>
<accession>A0A1L8REH6</accession>
<evidence type="ECO:0000313" key="3">
    <source>
        <dbReference type="EMBL" id="OJG18133.1"/>
    </source>
</evidence>
<evidence type="ECO:0000259" key="2">
    <source>
        <dbReference type="Pfam" id="PF07859"/>
    </source>
</evidence>
<reference evidence="3 4" key="1">
    <citation type="submission" date="2014-12" db="EMBL/GenBank/DDBJ databases">
        <title>Draft genome sequences of 29 type strains of Enterococci.</title>
        <authorList>
            <person name="Zhong Z."/>
            <person name="Sun Z."/>
            <person name="Liu W."/>
            <person name="Zhang W."/>
            <person name="Zhang H."/>
        </authorList>
    </citation>
    <scope>NUCLEOTIDE SEQUENCE [LARGE SCALE GENOMIC DNA]</scope>
    <source>
        <strain evidence="3 4">DSM 17029</strain>
    </source>
</reference>
<dbReference type="PANTHER" id="PTHR48081:SF8">
    <property type="entry name" value="ALPHA_BETA HYDROLASE FOLD-3 DOMAIN-CONTAINING PROTEIN-RELATED"/>
    <property type="match status" value="1"/>
</dbReference>